<dbReference type="InterPro" id="IPR013783">
    <property type="entry name" value="Ig-like_fold"/>
</dbReference>
<accession>A0A1C3ZY92</accession>
<dbReference type="GO" id="GO:0004563">
    <property type="term" value="F:beta-N-acetylhexosaminidase activity"/>
    <property type="evidence" value="ECO:0007669"/>
    <property type="project" value="UniProtKB-EC"/>
</dbReference>
<evidence type="ECO:0000256" key="3">
    <source>
        <dbReference type="ARBA" id="ARBA00012663"/>
    </source>
</evidence>
<feature type="chain" id="PRO_5008688364" description="beta-N-acetylhexosaminidase" evidence="9">
    <location>
        <begin position="24"/>
        <end position="883"/>
    </location>
</feature>
<organism evidence="11 12">
    <name type="scientific">Kosakonia oryziphila</name>
    <dbReference type="NCBI Taxonomy" id="1005667"/>
    <lineage>
        <taxon>Bacteria</taxon>
        <taxon>Pseudomonadati</taxon>
        <taxon>Pseudomonadota</taxon>
        <taxon>Gammaproteobacteria</taxon>
        <taxon>Enterobacterales</taxon>
        <taxon>Enterobacteriaceae</taxon>
        <taxon>Kosakonia</taxon>
    </lineage>
</organism>
<dbReference type="AlphaFoldDB" id="A0A1C3ZY92"/>
<dbReference type="GO" id="GO:0016020">
    <property type="term" value="C:membrane"/>
    <property type="evidence" value="ECO:0007669"/>
    <property type="project" value="TreeGrafter"/>
</dbReference>
<dbReference type="CDD" id="cd06569">
    <property type="entry name" value="GH20_Sm-chitobiase-like"/>
    <property type="match status" value="1"/>
</dbReference>
<dbReference type="InterPro" id="IPR014756">
    <property type="entry name" value="Ig_E-set"/>
</dbReference>
<evidence type="ECO:0000256" key="4">
    <source>
        <dbReference type="ARBA" id="ARBA00022801"/>
    </source>
</evidence>
<comment type="catalytic activity">
    <reaction evidence="1">
        <text>Hydrolysis of terminal non-reducing N-acetyl-D-hexosamine residues in N-acetyl-beta-D-hexosaminides.</text>
        <dbReference type="EC" id="3.2.1.52"/>
    </reaction>
</comment>
<dbReference type="EC" id="3.2.1.52" evidence="3"/>
<name>A0A1C3ZY92_9ENTR</name>
<dbReference type="SUPFAM" id="SSF55545">
    <property type="entry name" value="beta-N-acetylhexosaminidase-like domain"/>
    <property type="match status" value="1"/>
</dbReference>
<dbReference type="GO" id="GO:0005975">
    <property type="term" value="P:carbohydrate metabolic process"/>
    <property type="evidence" value="ECO:0007669"/>
    <property type="project" value="InterPro"/>
</dbReference>
<gene>
    <name evidence="11" type="ORF">GA0061070_100349</name>
</gene>
<dbReference type="Gene3D" id="2.60.40.10">
    <property type="entry name" value="Immunoglobulins"/>
    <property type="match status" value="1"/>
</dbReference>
<dbReference type="SUPFAM" id="SSF81296">
    <property type="entry name" value="E set domains"/>
    <property type="match status" value="1"/>
</dbReference>
<keyword evidence="4" id="KW-0378">Hydrolase</keyword>
<dbReference type="Pfam" id="PF03174">
    <property type="entry name" value="CHB_HEX_C"/>
    <property type="match status" value="1"/>
</dbReference>
<dbReference type="InterPro" id="IPR012291">
    <property type="entry name" value="CBM2_carb-bd_dom_sf"/>
</dbReference>
<feature type="signal peptide" evidence="9">
    <location>
        <begin position="1"/>
        <end position="23"/>
    </location>
</feature>
<evidence type="ECO:0000259" key="10">
    <source>
        <dbReference type="SMART" id="SM01081"/>
    </source>
</evidence>
<dbReference type="PRINTS" id="PR00738">
    <property type="entry name" value="GLHYDRLASE20"/>
</dbReference>
<dbReference type="PANTHER" id="PTHR22600">
    <property type="entry name" value="BETA-HEXOSAMINIDASE"/>
    <property type="match status" value="1"/>
</dbReference>
<evidence type="ECO:0000313" key="12">
    <source>
        <dbReference type="Proteomes" id="UP000198515"/>
    </source>
</evidence>
<evidence type="ECO:0000256" key="1">
    <source>
        <dbReference type="ARBA" id="ARBA00001231"/>
    </source>
</evidence>
<dbReference type="GO" id="GO:0030203">
    <property type="term" value="P:glycosaminoglycan metabolic process"/>
    <property type="evidence" value="ECO:0007669"/>
    <property type="project" value="TreeGrafter"/>
</dbReference>
<evidence type="ECO:0000256" key="2">
    <source>
        <dbReference type="ARBA" id="ARBA00006285"/>
    </source>
</evidence>
<dbReference type="InterPro" id="IPR004866">
    <property type="entry name" value="CHB/HEX_N_dom"/>
</dbReference>
<dbReference type="Proteomes" id="UP000198515">
    <property type="component" value="Unassembled WGS sequence"/>
</dbReference>
<feature type="active site" description="Proton donor" evidence="8">
    <location>
        <position position="536"/>
    </location>
</feature>
<dbReference type="CDD" id="cd02847">
    <property type="entry name" value="E_set_Chitobiase_C"/>
    <property type="match status" value="1"/>
</dbReference>
<sequence length="883" mass="98313">MKTVQLSILASAIFGVLSSPVLANQSTVDAISQFHLNYAVKDNFAAKNGTDCAKLGADWASCNKAVITLTNNGEAVTDKDWTIYFHSIRPILEVANDQFKVTHIMGDLHKLEPTDKFTGFPAKQAVEIPVVNEYWQLFVTDVLPRWYVTAEGATAKVIANTDTEDLFQFVTPLDGHWKRTPDDKNILMTAEARFEKNSDVNALNLSLLRGQIVPTPQKVKISGQDVDLSKGVKLDLSALGADAQAAVKSRFALLGVKEGRYPVRTEIAAKDFVGDEAISGAYQLRIGANEAVITGFDQAGVFYGLQSLLSLVPSSGPQKIAQLEAKDAPRFDYRAIQLDVGRNFHSKDAVLRLLDQMSAYKLNKFHFHLTDDEGWRIEIPGLPELTDIGSKRCHDLSEKTCLLPQLGSGPDSNNNGSGHFSRTDYIDILKYAKARQIEVIPEIDMPAHARAAVISMEARYERLHKEGKEKEANQYRLLDPTDTSNTTGVQFYNRTGYLNPCLNSSRNFVDKVIGEIQQMHKEAGVPLNTWHFGADEAKNIYLGAGYTDQKKPEAGKGIIDQSNQDKPWAKSQVCQTMVKEGKIADVDHLSSYFGVEVSKLVKAHGIGTMQAWQDGLKDAKNAADFATDHVNVNFWDTLYWGGFDSVNDWANKGFRVIVSNPDYVYLDFPSEVNPAESGYYWGTRFSDERKIFSFAPDNMPQNAETSLDRDGNPFNAKSDKPWPGAYGLSAQLWSEVVRTDNQMEYMIYPRMIAVAERAWHRAGWEQDYQAGREYKGGKTHLVDVKALDKDWTRFANLLGHRELAKLDKAGINYRLPVPGARVVGGKLEANTSFPGMVVEYSTDGGKNWLCYDDKARPQVSGDVQIRTASPDGKRFSRVDRVKA</sequence>
<dbReference type="SUPFAM" id="SSF51445">
    <property type="entry name" value="(Trans)glycosidases"/>
    <property type="match status" value="1"/>
</dbReference>
<dbReference type="Pfam" id="PF03173">
    <property type="entry name" value="CHB_HEX"/>
    <property type="match status" value="1"/>
</dbReference>
<evidence type="ECO:0000256" key="7">
    <source>
        <dbReference type="ARBA" id="ARBA00033000"/>
    </source>
</evidence>
<dbReference type="InterPro" id="IPR004867">
    <property type="entry name" value="CHB_C_dom"/>
</dbReference>
<comment type="similarity">
    <text evidence="2">Belongs to the glycosyl hydrolase 20 family.</text>
</comment>
<dbReference type="InterPro" id="IPR029018">
    <property type="entry name" value="Hex-like_dom2"/>
</dbReference>
<dbReference type="OrthoDB" id="9763537at2"/>
<proteinExistence type="inferred from homology"/>
<dbReference type="SUPFAM" id="SSF49384">
    <property type="entry name" value="Carbohydrate-binding domain"/>
    <property type="match status" value="1"/>
</dbReference>
<reference evidence="12" key="1">
    <citation type="submission" date="2016-08" db="EMBL/GenBank/DDBJ databases">
        <authorList>
            <person name="Varghese N."/>
            <person name="Submissions Spin"/>
        </authorList>
    </citation>
    <scope>NUCLEOTIDE SEQUENCE [LARGE SCALE GENOMIC DNA]</scope>
    <source>
        <strain evidence="12">REICA_142</strain>
    </source>
</reference>
<evidence type="ECO:0000256" key="6">
    <source>
        <dbReference type="ARBA" id="ARBA00030512"/>
    </source>
</evidence>
<evidence type="ECO:0000256" key="5">
    <source>
        <dbReference type="ARBA" id="ARBA00023295"/>
    </source>
</evidence>
<keyword evidence="9" id="KW-0732">Signal</keyword>
<dbReference type="Gene3D" id="3.20.20.80">
    <property type="entry name" value="Glycosidases"/>
    <property type="match status" value="1"/>
</dbReference>
<dbReference type="GO" id="GO:0030247">
    <property type="term" value="F:polysaccharide binding"/>
    <property type="evidence" value="ECO:0007669"/>
    <property type="project" value="InterPro"/>
</dbReference>
<dbReference type="Pfam" id="PF00728">
    <property type="entry name" value="Glyco_hydro_20"/>
    <property type="match status" value="1"/>
</dbReference>
<evidence type="ECO:0000256" key="8">
    <source>
        <dbReference type="PIRSR" id="PIRSR625705-1"/>
    </source>
</evidence>
<evidence type="ECO:0000256" key="9">
    <source>
        <dbReference type="SAM" id="SignalP"/>
    </source>
</evidence>
<dbReference type="RefSeq" id="WP_090133303.1">
    <property type="nucleotide sequence ID" value="NZ_FMBC01000003.1"/>
</dbReference>
<dbReference type="InterPro" id="IPR017853">
    <property type="entry name" value="GH"/>
</dbReference>
<evidence type="ECO:0000313" key="11">
    <source>
        <dbReference type="EMBL" id="SCB87303.1"/>
    </source>
</evidence>
<dbReference type="Pfam" id="PF02838">
    <property type="entry name" value="Glyco_hydro_20b"/>
    <property type="match status" value="1"/>
</dbReference>
<keyword evidence="5" id="KW-0326">Glycosidase</keyword>
<dbReference type="InterPro" id="IPR008965">
    <property type="entry name" value="CBM2/CBM3_carb-bd_dom_sf"/>
</dbReference>
<keyword evidence="12" id="KW-1185">Reference proteome</keyword>
<dbReference type="Gene3D" id="3.30.379.10">
    <property type="entry name" value="Chitobiase/beta-hexosaminidase domain 2-like"/>
    <property type="match status" value="1"/>
</dbReference>
<dbReference type="PANTHER" id="PTHR22600:SF57">
    <property type="entry name" value="BETA-N-ACETYLHEXOSAMINIDASE"/>
    <property type="match status" value="1"/>
</dbReference>
<dbReference type="Gene3D" id="2.60.40.290">
    <property type="match status" value="1"/>
</dbReference>
<dbReference type="SMART" id="SM01081">
    <property type="entry name" value="CHB_HEX"/>
    <property type="match status" value="1"/>
</dbReference>
<dbReference type="InterPro" id="IPR025705">
    <property type="entry name" value="Beta_hexosaminidase_sua/sub"/>
</dbReference>
<dbReference type="InterPro" id="IPR015883">
    <property type="entry name" value="Glyco_hydro_20_cat"/>
</dbReference>
<protein>
    <recommendedName>
        <fullName evidence="3">beta-N-acetylhexosaminidase</fullName>
        <ecNumber evidence="3">3.2.1.52</ecNumber>
    </recommendedName>
    <alternativeName>
        <fullName evidence="6">Beta-N-acetylhexosaminidase</fullName>
    </alternativeName>
    <alternativeName>
        <fullName evidence="7">N-acetyl-beta-glucosaminidase</fullName>
    </alternativeName>
</protein>
<dbReference type="InterPro" id="IPR015882">
    <property type="entry name" value="HEX_bac_N"/>
</dbReference>
<dbReference type="EMBL" id="FMBC01000003">
    <property type="protein sequence ID" value="SCB87303.1"/>
    <property type="molecule type" value="Genomic_DNA"/>
</dbReference>
<feature type="domain" description="Chitobiase/beta-hexosaminidases N-terminal" evidence="10">
    <location>
        <begin position="32"/>
        <end position="192"/>
    </location>
</feature>